<dbReference type="PANTHER" id="PTHR30294">
    <property type="entry name" value="MEMBRANE COMPONENT OF ABC TRANSPORTER YHHJ-RELATED"/>
    <property type="match status" value="1"/>
</dbReference>
<feature type="transmembrane region" description="Helical" evidence="6">
    <location>
        <begin position="147"/>
        <end position="171"/>
    </location>
</feature>
<evidence type="ECO:0000256" key="4">
    <source>
        <dbReference type="ARBA" id="ARBA00022989"/>
    </source>
</evidence>
<dbReference type="InterPro" id="IPR013525">
    <property type="entry name" value="ABC2_TM"/>
</dbReference>
<proteinExistence type="predicted"/>
<evidence type="ECO:0000256" key="3">
    <source>
        <dbReference type="ARBA" id="ARBA00022692"/>
    </source>
</evidence>
<dbReference type="AlphaFoldDB" id="A0A2N5ZLG1"/>
<evidence type="ECO:0000256" key="6">
    <source>
        <dbReference type="SAM" id="Phobius"/>
    </source>
</evidence>
<keyword evidence="4 6" id="KW-1133">Transmembrane helix</keyword>
<evidence type="ECO:0000313" key="8">
    <source>
        <dbReference type="EMBL" id="PLX19432.1"/>
    </source>
</evidence>
<organism evidence="8 9">
    <name type="scientific">Muiribacterium halophilum</name>
    <dbReference type="NCBI Taxonomy" id="2053465"/>
    <lineage>
        <taxon>Bacteria</taxon>
        <taxon>Candidatus Muiribacteriota</taxon>
        <taxon>Candidatus Muiribacteriia</taxon>
        <taxon>Candidatus Muiribacteriales</taxon>
        <taxon>Candidatus Muiribacteriaceae</taxon>
        <taxon>Candidatus Muiribacterium</taxon>
    </lineage>
</organism>
<protein>
    <recommendedName>
        <fullName evidence="7">ABC-2 type transporter transmembrane domain-containing protein</fullName>
    </recommendedName>
</protein>
<feature type="transmembrane region" description="Helical" evidence="6">
    <location>
        <begin position="112"/>
        <end position="141"/>
    </location>
</feature>
<comment type="subcellular location">
    <subcellularLocation>
        <location evidence="1">Cell membrane</location>
        <topology evidence="1">Multi-pass membrane protein</topology>
    </subcellularLocation>
</comment>
<feature type="transmembrane region" description="Helical" evidence="6">
    <location>
        <begin position="70"/>
        <end position="91"/>
    </location>
</feature>
<dbReference type="PANTHER" id="PTHR30294:SF29">
    <property type="entry name" value="MULTIDRUG ABC TRANSPORTER PERMEASE YBHS-RELATED"/>
    <property type="match status" value="1"/>
</dbReference>
<dbReference type="EMBL" id="PKTG01000031">
    <property type="protein sequence ID" value="PLX19432.1"/>
    <property type="molecule type" value="Genomic_DNA"/>
</dbReference>
<accession>A0A2N5ZLG1</accession>
<dbReference type="GO" id="GO:0140359">
    <property type="term" value="F:ABC-type transporter activity"/>
    <property type="evidence" value="ECO:0007669"/>
    <property type="project" value="InterPro"/>
</dbReference>
<reference evidence="8 9" key="1">
    <citation type="submission" date="2017-11" db="EMBL/GenBank/DDBJ databases">
        <title>Genome-resolved metagenomics identifies genetic mobility, metabolic interactions, and unexpected diversity in perchlorate-reducing communities.</title>
        <authorList>
            <person name="Barnum T.P."/>
            <person name="Figueroa I.A."/>
            <person name="Carlstrom C.I."/>
            <person name="Lucas L.N."/>
            <person name="Engelbrektson A.L."/>
            <person name="Coates J.D."/>
        </authorList>
    </citation>
    <scope>NUCLEOTIDE SEQUENCE [LARGE SCALE GENOMIC DNA]</scope>
    <source>
        <strain evidence="8">BM706</strain>
    </source>
</reference>
<keyword evidence="2" id="KW-1003">Cell membrane</keyword>
<feature type="domain" description="ABC-2 type transporter transmembrane" evidence="7">
    <location>
        <begin position="56"/>
        <end position="244"/>
    </location>
</feature>
<gene>
    <name evidence="8" type="ORF">C0601_01825</name>
</gene>
<dbReference type="InterPro" id="IPR051449">
    <property type="entry name" value="ABC-2_transporter_component"/>
</dbReference>
<sequence>MKNILAIIKKELKHFFYSPLGYIIIAVFLFISSFFFRDSLHSYLEMSIVAENPMGEAQALSINQMLFGSFLWVSALVLIFIVPIITMRIMAEERKTGTFELLSTSPIRNYELILGKFFSQIIIFFVLMIFMSPYFISIYMIQKFALIPVFVGVLGYFLFGVSCLAVGFFFSSIFKNPIHAAISTLGMLLILWISRWFGQITEGIPGKMFSEVSIITHIDSFMKGIISVKDISFFISFIFFMLLLANLYIDSIRWRE</sequence>
<feature type="transmembrane region" description="Helical" evidence="6">
    <location>
        <begin position="178"/>
        <end position="198"/>
    </location>
</feature>
<evidence type="ECO:0000313" key="9">
    <source>
        <dbReference type="Proteomes" id="UP000234857"/>
    </source>
</evidence>
<feature type="transmembrane region" description="Helical" evidence="6">
    <location>
        <begin position="15"/>
        <end position="36"/>
    </location>
</feature>
<keyword evidence="5 6" id="KW-0472">Membrane</keyword>
<evidence type="ECO:0000256" key="2">
    <source>
        <dbReference type="ARBA" id="ARBA00022475"/>
    </source>
</evidence>
<dbReference type="Proteomes" id="UP000234857">
    <property type="component" value="Unassembled WGS sequence"/>
</dbReference>
<evidence type="ECO:0000256" key="5">
    <source>
        <dbReference type="ARBA" id="ARBA00023136"/>
    </source>
</evidence>
<keyword evidence="3 6" id="KW-0812">Transmembrane</keyword>
<name>A0A2N5ZLG1_MUIH1</name>
<feature type="transmembrane region" description="Helical" evidence="6">
    <location>
        <begin position="231"/>
        <end position="249"/>
    </location>
</feature>
<dbReference type="Pfam" id="PF12698">
    <property type="entry name" value="ABC2_membrane_3"/>
    <property type="match status" value="1"/>
</dbReference>
<evidence type="ECO:0000259" key="7">
    <source>
        <dbReference type="Pfam" id="PF12698"/>
    </source>
</evidence>
<dbReference type="GO" id="GO:0005886">
    <property type="term" value="C:plasma membrane"/>
    <property type="evidence" value="ECO:0007669"/>
    <property type="project" value="UniProtKB-SubCell"/>
</dbReference>
<comment type="caution">
    <text evidence="8">The sequence shown here is derived from an EMBL/GenBank/DDBJ whole genome shotgun (WGS) entry which is preliminary data.</text>
</comment>
<evidence type="ECO:0000256" key="1">
    <source>
        <dbReference type="ARBA" id="ARBA00004651"/>
    </source>
</evidence>